<evidence type="ECO:0000313" key="2">
    <source>
        <dbReference type="Proteomes" id="UP001434883"/>
    </source>
</evidence>
<evidence type="ECO:0000313" key="1">
    <source>
        <dbReference type="EMBL" id="MEQ2210812.1"/>
    </source>
</evidence>
<evidence type="ECO:0008006" key="3">
    <source>
        <dbReference type="Google" id="ProtNLM"/>
    </source>
</evidence>
<organism evidence="1 2">
    <name type="scientific">Xenoophorus captivus</name>
    <dbReference type="NCBI Taxonomy" id="1517983"/>
    <lineage>
        <taxon>Eukaryota</taxon>
        <taxon>Metazoa</taxon>
        <taxon>Chordata</taxon>
        <taxon>Craniata</taxon>
        <taxon>Vertebrata</taxon>
        <taxon>Euteleostomi</taxon>
        <taxon>Actinopterygii</taxon>
        <taxon>Neopterygii</taxon>
        <taxon>Teleostei</taxon>
        <taxon>Neoteleostei</taxon>
        <taxon>Acanthomorphata</taxon>
        <taxon>Ovalentaria</taxon>
        <taxon>Atherinomorphae</taxon>
        <taxon>Cyprinodontiformes</taxon>
        <taxon>Goodeidae</taxon>
        <taxon>Xenoophorus</taxon>
    </lineage>
</organism>
<proteinExistence type="predicted"/>
<comment type="caution">
    <text evidence="1">The sequence shown here is derived from an EMBL/GenBank/DDBJ whole genome shotgun (WGS) entry which is preliminary data.</text>
</comment>
<name>A0ABV0RRF2_9TELE</name>
<gene>
    <name evidence="1" type="ORF">XENOCAPTIV_019823</name>
</gene>
<reference evidence="1 2" key="1">
    <citation type="submission" date="2021-06" db="EMBL/GenBank/DDBJ databases">
        <authorList>
            <person name="Palmer J.M."/>
        </authorList>
    </citation>
    <scope>NUCLEOTIDE SEQUENCE [LARGE SCALE GENOMIC DNA]</scope>
    <source>
        <strain evidence="1 2">XC_2019</strain>
        <tissue evidence="1">Muscle</tissue>
    </source>
</reference>
<dbReference type="EMBL" id="JAHRIN010054641">
    <property type="protein sequence ID" value="MEQ2210812.1"/>
    <property type="molecule type" value="Genomic_DNA"/>
</dbReference>
<protein>
    <recommendedName>
        <fullName evidence="3">Prolactin receptor</fullName>
    </recommendedName>
</protein>
<keyword evidence="2" id="KW-1185">Reference proteome</keyword>
<sequence length="121" mass="13549">MTLTEECKCGEVPREDGAGALDSRFHKLNFLPSDDILKGRVKGQALSLQAKTEGCEQEKLHHQAGVVEQDDSASTQPQVLHKTSSMLDMFGSNSWEHNSNEEHHDVKREMVMNYVLLLNNA</sequence>
<dbReference type="Proteomes" id="UP001434883">
    <property type="component" value="Unassembled WGS sequence"/>
</dbReference>
<accession>A0ABV0RRF2</accession>